<dbReference type="Gramene" id="OQU82935">
    <property type="protein sequence ID" value="OQU82935"/>
    <property type="gene ID" value="SORBI_3005G047700"/>
</dbReference>
<dbReference type="EMBL" id="CM000764">
    <property type="protein sequence ID" value="OQU82935.1"/>
    <property type="molecule type" value="Genomic_DNA"/>
</dbReference>
<dbReference type="EMBL" id="CM000764">
    <property type="protein sequence ID" value="OQU82936.1"/>
    <property type="molecule type" value="Genomic_DNA"/>
</dbReference>
<organism evidence="11 12">
    <name type="scientific">Sorghum bicolor</name>
    <name type="common">Sorghum</name>
    <name type="synonym">Sorghum vulgare</name>
    <dbReference type="NCBI Taxonomy" id="4558"/>
    <lineage>
        <taxon>Eukaryota</taxon>
        <taxon>Viridiplantae</taxon>
        <taxon>Streptophyta</taxon>
        <taxon>Embryophyta</taxon>
        <taxon>Tracheophyta</taxon>
        <taxon>Spermatophyta</taxon>
        <taxon>Magnoliopsida</taxon>
        <taxon>Liliopsida</taxon>
        <taxon>Poales</taxon>
        <taxon>Poaceae</taxon>
        <taxon>PACMAD clade</taxon>
        <taxon>Panicoideae</taxon>
        <taxon>Andropogonodae</taxon>
        <taxon>Andropogoneae</taxon>
        <taxon>Sorghinae</taxon>
        <taxon>Sorghum</taxon>
    </lineage>
</organism>
<evidence type="ECO:0000256" key="4">
    <source>
        <dbReference type="ARBA" id="ARBA00022741"/>
    </source>
</evidence>
<dbReference type="InterPro" id="IPR044974">
    <property type="entry name" value="Disease_R_plants"/>
</dbReference>
<dbReference type="InterPro" id="IPR055414">
    <property type="entry name" value="LRR_R13L4/SHOC2-like"/>
</dbReference>
<dbReference type="Gene3D" id="1.20.5.4130">
    <property type="match status" value="1"/>
</dbReference>
<dbReference type="FunFam" id="1.10.10.10:FF:000322">
    <property type="entry name" value="Probable disease resistance protein At1g63360"/>
    <property type="match status" value="1"/>
</dbReference>
<dbReference type="PANTHER" id="PTHR23155:SF963">
    <property type="entry name" value="OS06G0287000 PROTEIN"/>
    <property type="match status" value="1"/>
</dbReference>
<dbReference type="Pfam" id="PF23559">
    <property type="entry name" value="WHD_DRP"/>
    <property type="match status" value="1"/>
</dbReference>
<keyword evidence="5" id="KW-0611">Plant defense</keyword>
<keyword evidence="3" id="KW-0677">Repeat</keyword>
<reference evidence="11 12" key="1">
    <citation type="journal article" date="2009" name="Nature">
        <title>The Sorghum bicolor genome and the diversification of grasses.</title>
        <authorList>
            <person name="Paterson A.H."/>
            <person name="Bowers J.E."/>
            <person name="Bruggmann R."/>
            <person name="Dubchak I."/>
            <person name="Grimwood J."/>
            <person name="Gundlach H."/>
            <person name="Haberer G."/>
            <person name="Hellsten U."/>
            <person name="Mitros T."/>
            <person name="Poliakov A."/>
            <person name="Schmutz J."/>
            <person name="Spannagl M."/>
            <person name="Tang H."/>
            <person name="Wang X."/>
            <person name="Wicker T."/>
            <person name="Bharti A.K."/>
            <person name="Chapman J."/>
            <person name="Feltus F.A."/>
            <person name="Gowik U."/>
            <person name="Grigoriev I.V."/>
            <person name="Lyons E."/>
            <person name="Maher C.A."/>
            <person name="Martis M."/>
            <person name="Narechania A."/>
            <person name="Otillar R.P."/>
            <person name="Penning B.W."/>
            <person name="Salamov A.A."/>
            <person name="Wang Y."/>
            <person name="Zhang L."/>
            <person name="Carpita N.C."/>
            <person name="Freeling M."/>
            <person name="Gingle A.R."/>
            <person name="Hash C.T."/>
            <person name="Keller B."/>
            <person name="Klein P."/>
            <person name="Kresovich S."/>
            <person name="McCann M.C."/>
            <person name="Ming R."/>
            <person name="Peterson D.G."/>
            <person name="Mehboob-ur-Rahman"/>
            <person name="Ware D."/>
            <person name="Westhoff P."/>
            <person name="Mayer K.F."/>
            <person name="Messing J."/>
            <person name="Rokhsar D.S."/>
        </authorList>
    </citation>
    <scope>NUCLEOTIDE SEQUENCE [LARGE SCALE GENOMIC DNA]</scope>
    <source>
        <strain evidence="12">cv. BTx623</strain>
    </source>
</reference>
<dbReference type="eggNOG" id="KOG4658">
    <property type="taxonomic scope" value="Eukaryota"/>
</dbReference>
<dbReference type="Gene3D" id="1.10.10.10">
    <property type="entry name" value="Winged helix-like DNA-binding domain superfamily/Winged helix DNA-binding domain"/>
    <property type="match status" value="1"/>
</dbReference>
<evidence type="ECO:0000256" key="1">
    <source>
        <dbReference type="ARBA" id="ARBA00008894"/>
    </source>
</evidence>
<dbReference type="AlphaFoldDB" id="A0A1Z5RHV5"/>
<dbReference type="OMA" id="MEIEYCQ"/>
<dbReference type="GO" id="GO:0002758">
    <property type="term" value="P:innate immune response-activating signaling pathway"/>
    <property type="evidence" value="ECO:0007669"/>
    <property type="project" value="UniProtKB-ARBA"/>
</dbReference>
<dbReference type="GO" id="GO:0042742">
    <property type="term" value="P:defense response to bacterium"/>
    <property type="evidence" value="ECO:0007669"/>
    <property type="project" value="UniProtKB-ARBA"/>
</dbReference>
<proteinExistence type="inferred from homology"/>
<evidence type="ECO:0000256" key="6">
    <source>
        <dbReference type="ARBA" id="ARBA00023054"/>
    </source>
</evidence>
<dbReference type="Gene3D" id="3.80.10.10">
    <property type="entry name" value="Ribonuclease Inhibitor"/>
    <property type="match status" value="2"/>
</dbReference>
<dbReference type="InParanoid" id="A0A1Z5RHV5"/>
<dbReference type="Gene3D" id="1.10.8.430">
    <property type="entry name" value="Helical domain of apoptotic protease-activating factors"/>
    <property type="match status" value="1"/>
</dbReference>
<dbReference type="InterPro" id="IPR041118">
    <property type="entry name" value="Rx_N"/>
</dbReference>
<dbReference type="Pfam" id="PF00931">
    <property type="entry name" value="NB-ARC"/>
    <property type="match status" value="1"/>
</dbReference>
<dbReference type="Pfam" id="PF18052">
    <property type="entry name" value="Rx_N"/>
    <property type="match status" value="1"/>
</dbReference>
<evidence type="ECO:0000259" key="7">
    <source>
        <dbReference type="Pfam" id="PF00931"/>
    </source>
</evidence>
<dbReference type="InterPro" id="IPR042197">
    <property type="entry name" value="Apaf_helical"/>
</dbReference>
<dbReference type="GO" id="GO:0009626">
    <property type="term" value="P:plant-type hypersensitive response"/>
    <property type="evidence" value="ECO:0007669"/>
    <property type="project" value="UniProtKB-ARBA"/>
</dbReference>
<dbReference type="PRINTS" id="PR00364">
    <property type="entry name" value="DISEASERSIST"/>
</dbReference>
<keyword evidence="4" id="KW-0547">Nucleotide-binding</keyword>
<dbReference type="GO" id="GO:0043531">
    <property type="term" value="F:ADP binding"/>
    <property type="evidence" value="ECO:0007669"/>
    <property type="project" value="InterPro"/>
</dbReference>
<evidence type="ECO:0000256" key="5">
    <source>
        <dbReference type="ARBA" id="ARBA00022821"/>
    </source>
</evidence>
<evidence type="ECO:0000259" key="9">
    <source>
        <dbReference type="Pfam" id="PF23559"/>
    </source>
</evidence>
<protein>
    <submittedName>
        <fullName evidence="11">Uncharacterized protein</fullName>
    </submittedName>
</protein>
<dbReference type="PANTHER" id="PTHR23155">
    <property type="entry name" value="DISEASE RESISTANCE PROTEIN RP"/>
    <property type="match status" value="1"/>
</dbReference>
<evidence type="ECO:0000259" key="8">
    <source>
        <dbReference type="Pfam" id="PF18052"/>
    </source>
</evidence>
<dbReference type="STRING" id="4558.A0A1Z5RHV5"/>
<dbReference type="SUPFAM" id="SSF52058">
    <property type="entry name" value="L domain-like"/>
    <property type="match status" value="1"/>
</dbReference>
<dbReference type="CDD" id="cd14798">
    <property type="entry name" value="RX-CC_like"/>
    <property type="match status" value="1"/>
</dbReference>
<reference evidence="12" key="3">
    <citation type="journal article" date="2018" name="Plant J.">
        <title>The Sorghum bicolor reference genome: improved assembly, gene annotations, a transcriptome atlas, and signatures of genome organization.</title>
        <authorList>
            <person name="McCormick R.F."/>
            <person name="Truong S.K."/>
            <person name="Sreedasyam A."/>
            <person name="Jenkins J."/>
            <person name="Shu S."/>
            <person name="Sims D."/>
            <person name="Kennedy M."/>
            <person name="Amirebrahimi M."/>
            <person name="Weers B.D."/>
            <person name="McKinley B."/>
            <person name="Mattison A."/>
            <person name="Morishige D.T."/>
            <person name="Grimwood J."/>
            <person name="Schmutz J."/>
            <person name="Mullet J.E."/>
        </authorList>
    </citation>
    <scope>NUCLEOTIDE SEQUENCE [LARGE SCALE GENOMIC DNA]</scope>
    <source>
        <strain evidence="12">cv. BTx623</strain>
    </source>
</reference>
<dbReference type="SUPFAM" id="SSF52540">
    <property type="entry name" value="P-loop containing nucleoside triphosphate hydrolases"/>
    <property type="match status" value="1"/>
</dbReference>
<dbReference type="Proteomes" id="UP000000768">
    <property type="component" value="Chromosome 5"/>
</dbReference>
<reference evidence="11" key="2">
    <citation type="submission" date="2017-02" db="EMBL/GenBank/DDBJ databases">
        <title>WGS assembly of Sorghum bicolor.</title>
        <authorList>
            <person name="Paterson A."/>
            <person name="Mullet J."/>
            <person name="Bowers J."/>
            <person name="Bruggmann R."/>
            <person name="Dubchak I."/>
            <person name="Grimwood J."/>
            <person name="Gundlach H."/>
            <person name="Haberer G."/>
            <person name="Hellsten U."/>
            <person name="Mitros T."/>
            <person name="Poliakov A."/>
            <person name="Schmutz J."/>
            <person name="Spannagl M."/>
            <person name="Tang H."/>
            <person name="Wang X."/>
            <person name="Wicker T."/>
            <person name="Bharti A."/>
            <person name="Chapman J."/>
            <person name="Feltus F."/>
            <person name="Gowik U."/>
            <person name="Grigoriev I."/>
            <person name="Lyons E."/>
            <person name="Maher C."/>
            <person name="Martis M."/>
            <person name="Narechania A."/>
            <person name="Otillar R."/>
            <person name="Penning B."/>
            <person name="Salamov A."/>
            <person name="Wang Y."/>
            <person name="Zhang L."/>
            <person name="Carpita N."/>
            <person name="Freeling M."/>
            <person name="Gingle A."/>
            <person name="Hash C."/>
            <person name="Keller B."/>
            <person name="Klein P."/>
            <person name="Kresovich S."/>
            <person name="Mccann M."/>
            <person name="Ming R."/>
            <person name="Peterson D."/>
            <person name="Rahman M."/>
            <person name="Ware D."/>
            <person name="Westhoff P."/>
            <person name="Mayer K."/>
            <person name="Messing J."/>
            <person name="Sims D."/>
            <person name="Jenkins J."/>
            <person name="Shu S."/>
            <person name="Rokhsar D."/>
        </authorList>
    </citation>
    <scope>NUCLEOTIDE SEQUENCE</scope>
</reference>
<feature type="domain" description="NB-ARC" evidence="7">
    <location>
        <begin position="183"/>
        <end position="347"/>
    </location>
</feature>
<dbReference type="Pfam" id="PF23598">
    <property type="entry name" value="LRR_14"/>
    <property type="match status" value="2"/>
</dbReference>
<feature type="domain" description="Disease resistance protein winged helix" evidence="9">
    <location>
        <begin position="436"/>
        <end position="507"/>
    </location>
</feature>
<evidence type="ECO:0000313" key="12">
    <source>
        <dbReference type="Proteomes" id="UP000000768"/>
    </source>
</evidence>
<feature type="domain" description="Disease resistance N-terminal" evidence="8">
    <location>
        <begin position="12"/>
        <end position="96"/>
    </location>
</feature>
<dbReference type="InterPro" id="IPR038005">
    <property type="entry name" value="RX-like_CC"/>
</dbReference>
<keyword evidence="6" id="KW-0175">Coiled coil</keyword>
<dbReference type="InterPro" id="IPR036388">
    <property type="entry name" value="WH-like_DNA-bd_sf"/>
</dbReference>
<sequence length="1011" mass="115116">MAETALIMAKSVLGSAVSKAASAAGTEISLLMGVQKEMWFIKDELKTIQAFLQAPQVTEKKDKLVKVWAEQVRDLSYDIEDCIDEFMLHVGRHSFSNLLMKLRDRHRIAVRIRNLKSRIEEVSNRNERYKLIKTESSNITDEMDSNMEDIRNNSASNIDEAELVGFDAPKRELIAMIDVTIMDGPAKVICVVGMGGLGKTTLARKTYESKEDTLKSFPFRAWITLSQSFSKRAMLQDMISQFFGPDALKKLLEQLVGKVLEDRLASYLRTQLQDKRYFIVYDDLWEINHWNWISGIALPRSNNKGSRIIVTTRDAALARHCTSELLIYDLKPLEIDDAMKLLQRKTNITHEEMDKDKNLSTIVTKVVKKCGYLPLAILTIGGVLATKKKAEWENFYQKLPSELESNPSLEAIRRVVTLSYNHLPSCLKPCLLYLSIFPEDYEIKRSHLVGRWIAEGFVRAKVGTTIDEVGKEYFDELISRSMIQSSRLGMEGSVKTCRVHDIMRDIIVSISREENFVHLIQSNGNNVPDENFRHVAYHDSKCQKEGMDWRHIRSLTLFTKGSCGMDLDLTHSISTPRLRMLRVLDLVGENFRITQGGINIIVLLCHLKYLDVRTYWSTIYSLPSDIGKLHGLQILNIGYTYITTLPTQITKLEDLRAIRCDRNFPNYLDPDEPVHCLFATLRLPILLADSKSRDRAIGDLHMGCSSGWSRTSRNGVRVPRGIGNLKELQILERVDIRRTSSNAVKELGELTRLRKLATGTTGASKKKCKILCESIEKLSSLRSLTVWAGENQDRGLGWLISSSSPPPHLRSLMLSGYIGEMTDWFRNLTHLVKLSLWDSQLKEDKTMEILGELPKLMLLRIYFRASLGEKLVFGTGAFLNLRTLEIWNMDGLKEIRFEEGTSRQMERIEINFCNLKSGIIGVKHLLCLKVISLGDSTVARLGMLEEEVNTHPNHPVLRLSDDRSYHDLEDVEGSPMRRWKQQNPFLTMPAREISQVITPTTTNSEIQTASS</sequence>
<comment type="similarity">
    <text evidence="1">Belongs to the disease resistance NB-LRR family.</text>
</comment>
<dbReference type="InterPro" id="IPR027417">
    <property type="entry name" value="P-loop_NTPase"/>
</dbReference>
<gene>
    <name evidence="11" type="ORF">SORBI_3005G047700</name>
</gene>
<keyword evidence="2" id="KW-0433">Leucine-rich repeat</keyword>
<feature type="domain" description="Disease resistance R13L4/SHOC-2-like LRR" evidence="10">
    <location>
        <begin position="551"/>
        <end position="663"/>
    </location>
</feature>
<dbReference type="InterPro" id="IPR032675">
    <property type="entry name" value="LRR_dom_sf"/>
</dbReference>
<evidence type="ECO:0000313" key="11">
    <source>
        <dbReference type="EMBL" id="OQU82936.1"/>
    </source>
</evidence>
<evidence type="ECO:0000256" key="3">
    <source>
        <dbReference type="ARBA" id="ARBA00022737"/>
    </source>
</evidence>
<dbReference type="Gramene" id="OQU82936">
    <property type="protein sequence ID" value="OQU82936"/>
    <property type="gene ID" value="SORBI_3005G047700"/>
</dbReference>
<feature type="domain" description="Disease resistance R13L4/SHOC-2-like LRR" evidence="10">
    <location>
        <begin position="714"/>
        <end position="957"/>
    </location>
</feature>
<dbReference type="Gene3D" id="3.40.50.300">
    <property type="entry name" value="P-loop containing nucleotide triphosphate hydrolases"/>
    <property type="match status" value="1"/>
</dbReference>
<keyword evidence="12" id="KW-1185">Reference proteome</keyword>
<dbReference type="InterPro" id="IPR058922">
    <property type="entry name" value="WHD_DRP"/>
</dbReference>
<name>A0A1Z5RHV5_SORBI</name>
<evidence type="ECO:0000259" key="10">
    <source>
        <dbReference type="Pfam" id="PF23598"/>
    </source>
</evidence>
<evidence type="ECO:0000256" key="2">
    <source>
        <dbReference type="ARBA" id="ARBA00022614"/>
    </source>
</evidence>
<accession>A0A1Z5RHV5</accession>
<dbReference type="InterPro" id="IPR002182">
    <property type="entry name" value="NB-ARC"/>
</dbReference>